<dbReference type="PANTHER" id="PTHR46268:SF15">
    <property type="entry name" value="UNIVERSAL STRESS PROTEIN HP_0031"/>
    <property type="match status" value="1"/>
</dbReference>
<dbReference type="Gene3D" id="3.40.50.12370">
    <property type="match status" value="1"/>
</dbReference>
<dbReference type="EMBL" id="LABX01000193">
    <property type="protein sequence ID" value="KMO29833.1"/>
    <property type="molecule type" value="Genomic_DNA"/>
</dbReference>
<accession>A0A0J6S8W5</accession>
<evidence type="ECO:0000256" key="1">
    <source>
        <dbReference type="ARBA" id="ARBA00008791"/>
    </source>
</evidence>
<evidence type="ECO:0000313" key="3">
    <source>
        <dbReference type="EMBL" id="KMO29833.1"/>
    </source>
</evidence>
<feature type="domain" description="UspA" evidence="2">
    <location>
        <begin position="187"/>
        <end position="268"/>
    </location>
</feature>
<dbReference type="OrthoDB" id="9804721at2"/>
<protein>
    <submittedName>
        <fullName evidence="3">Universal stress protein UspA</fullName>
    </submittedName>
</protein>
<dbReference type="Proteomes" id="UP000035929">
    <property type="component" value="Unassembled WGS sequence"/>
</dbReference>
<evidence type="ECO:0000313" key="4">
    <source>
        <dbReference type="Proteomes" id="UP000035929"/>
    </source>
</evidence>
<dbReference type="RefSeq" id="WP_048466210.1">
    <property type="nucleotide sequence ID" value="NZ_LABX01000193.1"/>
</dbReference>
<dbReference type="PATRIC" id="fig|270351.6.peg.2609"/>
<comment type="caution">
    <text evidence="3">The sequence shown here is derived from an EMBL/GenBank/DDBJ whole genome shotgun (WGS) entry which is preliminary data.</text>
</comment>
<evidence type="ECO:0000259" key="2">
    <source>
        <dbReference type="Pfam" id="PF00582"/>
    </source>
</evidence>
<organism evidence="3 4">
    <name type="scientific">Methylobacterium aquaticum</name>
    <dbReference type="NCBI Taxonomy" id="270351"/>
    <lineage>
        <taxon>Bacteria</taxon>
        <taxon>Pseudomonadati</taxon>
        <taxon>Pseudomonadota</taxon>
        <taxon>Alphaproteobacteria</taxon>
        <taxon>Hyphomicrobiales</taxon>
        <taxon>Methylobacteriaceae</taxon>
        <taxon>Methylobacterium</taxon>
    </lineage>
</organism>
<name>A0A0J6S8W5_9HYPH</name>
<dbReference type="CDD" id="cd00293">
    <property type="entry name" value="USP-like"/>
    <property type="match status" value="1"/>
</dbReference>
<reference evidence="3 4" key="1">
    <citation type="submission" date="2015-03" db="EMBL/GenBank/DDBJ databases">
        <title>Genome sequencing of Methylobacterium aquaticum DSM16371 type strain.</title>
        <authorList>
            <person name="Chaudhry V."/>
            <person name="Patil P.B."/>
        </authorList>
    </citation>
    <scope>NUCLEOTIDE SEQUENCE [LARGE SCALE GENOMIC DNA]</scope>
    <source>
        <strain evidence="3 4">DSM 16371</strain>
    </source>
</reference>
<dbReference type="AlphaFoldDB" id="A0A0J6S8W5"/>
<dbReference type="Pfam" id="PF00582">
    <property type="entry name" value="Usp"/>
    <property type="match status" value="1"/>
</dbReference>
<proteinExistence type="inferred from homology"/>
<dbReference type="InterPro" id="IPR006016">
    <property type="entry name" value="UspA"/>
</dbReference>
<sequence length="270" mass="28414">MSIASIMVSLDLGRSAADRVRLAADLAFRFEAGLTGLAARTIDAPAPVGDIVAAQDVYAWDRRALIDELAQARVVFARNAGTALRTDWRQGEAGAEAFLVRQALAADLVVVGRDPQGDGAGALGAAPGPVLMEVGRPVLAVPPRTDRLAAARIVVAWKDAPEARRAVTAALPFITRADQVFVVSVGSEARLEGAGEVADHLARHGAHVTAHPLTGPTRDVAGEILRFAAQQDADLVVMGGYGHSRLREWLLGGVTRDILDDAPLCCLMCH</sequence>
<dbReference type="PANTHER" id="PTHR46268">
    <property type="entry name" value="STRESS RESPONSE PROTEIN NHAX"/>
    <property type="match status" value="1"/>
</dbReference>
<comment type="similarity">
    <text evidence="1">Belongs to the universal stress protein A family.</text>
</comment>
<dbReference type="SUPFAM" id="SSF52402">
    <property type="entry name" value="Adenine nucleotide alpha hydrolases-like"/>
    <property type="match status" value="2"/>
</dbReference>
<gene>
    <name evidence="3" type="ORF">VP06_23520</name>
</gene>